<dbReference type="AlphaFoldDB" id="A0A6P6RZZ4"/>
<evidence type="ECO:0000259" key="7">
    <source>
        <dbReference type="SMART" id="SM00271"/>
    </source>
</evidence>
<evidence type="ECO:0000313" key="8">
    <source>
        <dbReference type="Proteomes" id="UP000515125"/>
    </source>
</evidence>
<dbReference type="RefSeq" id="XP_026192675.1">
    <property type="nucleotide sequence ID" value="XM_026336890.1"/>
</dbReference>
<reference evidence="9" key="1">
    <citation type="submission" date="2025-08" db="UniProtKB">
        <authorList>
            <consortium name="RefSeq"/>
        </authorList>
    </citation>
    <scope>IDENTIFICATION</scope>
</reference>
<dbReference type="InterPro" id="IPR008971">
    <property type="entry name" value="HSP40/DnaJ_pept-bd"/>
</dbReference>
<dbReference type="Gene3D" id="2.60.260.20">
    <property type="entry name" value="Urease metallochaperone UreE, N-terminal domain"/>
    <property type="match status" value="2"/>
</dbReference>
<keyword evidence="3" id="KW-0863">Zinc-finger</keyword>
<dbReference type="GO" id="GO:0031072">
    <property type="term" value="F:heat shock protein binding"/>
    <property type="evidence" value="ECO:0007669"/>
    <property type="project" value="InterPro"/>
</dbReference>
<dbReference type="CDD" id="cd06257">
    <property type="entry name" value="DnaJ"/>
    <property type="match status" value="1"/>
</dbReference>
<evidence type="ECO:0000256" key="5">
    <source>
        <dbReference type="ARBA" id="ARBA00023186"/>
    </source>
</evidence>
<evidence type="ECO:0000313" key="9">
    <source>
        <dbReference type="RefSeq" id="XP_026192675.1"/>
    </source>
</evidence>
<sequence>MRWEGPSMQPANLSPCAAALKTFHDVGSSRVGGGPRAQPAARSGDAVEGAKADTLRSGGPRRQATATASTEDAAAAFAAQMRGGSSRILGGPLAKGALPRAECFHVGGGGPRRERRGLSSASGGSAKKCPYEILGCSKGAPLAEVKKAFREQAKKYHPDLNPSPSAKQTMANITAAYEFLSDPKKKEFYDRTGISPEDAAAGAAAGGSGAGFGGGAHFDPSMLFTDFAEMFASMARGGGAYAGGGPQSFASAFGGGPTGASRGEDIQTELGLDLMEAVKGCEKTLRFSANTQCDACGGSGSAAGSSGVQRCRGCGGSGVQRVERGPIVLGVPCRQCSGSGQVITNPCRSCRGAGVRMQPRTLSIDIPKGVRHGMQMRVPNQGHAGQRGGKSGHLFVSISVRPHPVFRWVDDDLHVDCLLGGRVEVPTLDGQIELLVSPNTNPATVKVLRGRGPVRMHHQGAHGDIVVHFQLSLPTSLSPQQTRLIEEFDRLETQQREAAAERRRAAAAQATAAAAEAAARQRRAEQPPGAKSSEARADSSEAPSGSTGETSTGHEK</sequence>
<protein>
    <submittedName>
        <fullName evidence="9">Uncharacterized protein LOC113147189</fullName>
    </submittedName>
</protein>
<organism evidence="8 9">
    <name type="scientific">Cyclospora cayetanensis</name>
    <dbReference type="NCBI Taxonomy" id="88456"/>
    <lineage>
        <taxon>Eukaryota</taxon>
        <taxon>Sar</taxon>
        <taxon>Alveolata</taxon>
        <taxon>Apicomplexa</taxon>
        <taxon>Conoidasida</taxon>
        <taxon>Coccidia</taxon>
        <taxon>Eucoccidiorida</taxon>
        <taxon>Eimeriorina</taxon>
        <taxon>Eimeriidae</taxon>
        <taxon>Cyclospora</taxon>
    </lineage>
</organism>
<feature type="compositionally biased region" description="Basic and acidic residues" evidence="6">
    <location>
        <begin position="495"/>
        <end position="504"/>
    </location>
</feature>
<dbReference type="GO" id="GO:0005737">
    <property type="term" value="C:cytoplasm"/>
    <property type="evidence" value="ECO:0007669"/>
    <property type="project" value="TreeGrafter"/>
</dbReference>
<dbReference type="Gene3D" id="2.10.230.10">
    <property type="entry name" value="Heat shock protein DnaJ, cysteine-rich domain"/>
    <property type="match status" value="1"/>
</dbReference>
<feature type="region of interest" description="Disordered" evidence="6">
    <location>
        <begin position="106"/>
        <end position="125"/>
    </location>
</feature>
<dbReference type="GO" id="GO:0008270">
    <property type="term" value="F:zinc ion binding"/>
    <property type="evidence" value="ECO:0007669"/>
    <property type="project" value="UniProtKB-KW"/>
</dbReference>
<keyword evidence="2" id="KW-0677">Repeat</keyword>
<dbReference type="Pfam" id="PF00226">
    <property type="entry name" value="DnaJ"/>
    <property type="match status" value="1"/>
</dbReference>
<feature type="region of interest" description="Disordered" evidence="6">
    <location>
        <begin position="26"/>
        <end position="69"/>
    </location>
</feature>
<dbReference type="Gene3D" id="1.10.287.110">
    <property type="entry name" value="DnaJ domain"/>
    <property type="match status" value="1"/>
</dbReference>
<dbReference type="InterPro" id="IPR036869">
    <property type="entry name" value="J_dom_sf"/>
</dbReference>
<keyword evidence="1" id="KW-0479">Metal-binding</keyword>
<dbReference type="PRINTS" id="PR00625">
    <property type="entry name" value="JDOMAIN"/>
</dbReference>
<dbReference type="HAMAP" id="MF_01152">
    <property type="entry name" value="DnaJ"/>
    <property type="match status" value="1"/>
</dbReference>
<dbReference type="InterPro" id="IPR001623">
    <property type="entry name" value="DnaJ_domain"/>
</dbReference>
<keyword evidence="8" id="KW-1185">Reference proteome</keyword>
<keyword evidence="4" id="KW-0862">Zinc</keyword>
<evidence type="ECO:0000256" key="2">
    <source>
        <dbReference type="ARBA" id="ARBA00022737"/>
    </source>
</evidence>
<dbReference type="PANTHER" id="PTHR43096">
    <property type="entry name" value="DNAJ HOMOLOG 1, MITOCHONDRIAL-RELATED"/>
    <property type="match status" value="1"/>
</dbReference>
<evidence type="ECO:0000256" key="1">
    <source>
        <dbReference type="ARBA" id="ARBA00022723"/>
    </source>
</evidence>
<feature type="compositionally biased region" description="Low complexity" evidence="6">
    <location>
        <begin position="506"/>
        <end position="518"/>
    </location>
</feature>
<dbReference type="GO" id="GO:0051082">
    <property type="term" value="F:unfolded protein binding"/>
    <property type="evidence" value="ECO:0007669"/>
    <property type="project" value="InterPro"/>
</dbReference>
<dbReference type="GO" id="GO:0009408">
    <property type="term" value="P:response to heat"/>
    <property type="evidence" value="ECO:0007669"/>
    <property type="project" value="InterPro"/>
</dbReference>
<evidence type="ECO:0000256" key="6">
    <source>
        <dbReference type="SAM" id="MobiDB-lite"/>
    </source>
</evidence>
<dbReference type="GO" id="GO:0042026">
    <property type="term" value="P:protein refolding"/>
    <property type="evidence" value="ECO:0007669"/>
    <property type="project" value="TreeGrafter"/>
</dbReference>
<dbReference type="InterPro" id="IPR036410">
    <property type="entry name" value="HSP_DnaJ_Cys-rich_dom_sf"/>
</dbReference>
<accession>A0A6P6RZZ4</accession>
<feature type="domain" description="J" evidence="7">
    <location>
        <begin position="128"/>
        <end position="185"/>
    </location>
</feature>
<dbReference type="Pfam" id="PF01556">
    <property type="entry name" value="DnaJ_C"/>
    <property type="match status" value="1"/>
</dbReference>
<gene>
    <name evidence="9" type="primary">LOC113147189</name>
</gene>
<dbReference type="InterPro" id="IPR002939">
    <property type="entry name" value="DnaJ_C"/>
</dbReference>
<dbReference type="SUPFAM" id="SSF49493">
    <property type="entry name" value="HSP40/DnaJ peptide-binding domain"/>
    <property type="match status" value="2"/>
</dbReference>
<dbReference type="InterPro" id="IPR001305">
    <property type="entry name" value="HSP_DnaJ_Cys-rich_dom"/>
</dbReference>
<dbReference type="SUPFAM" id="SSF46565">
    <property type="entry name" value="Chaperone J-domain"/>
    <property type="match status" value="1"/>
</dbReference>
<feature type="region of interest" description="Disordered" evidence="6">
    <location>
        <begin position="495"/>
        <end position="556"/>
    </location>
</feature>
<dbReference type="InterPro" id="IPR012724">
    <property type="entry name" value="DnaJ"/>
</dbReference>
<evidence type="ECO:0000256" key="4">
    <source>
        <dbReference type="ARBA" id="ARBA00022833"/>
    </source>
</evidence>
<name>A0A6P6RZZ4_9EIME</name>
<dbReference type="PANTHER" id="PTHR43096:SF52">
    <property type="entry name" value="DNAJ HOMOLOG 1, MITOCHONDRIAL-RELATED"/>
    <property type="match status" value="1"/>
</dbReference>
<proteinExistence type="inferred from homology"/>
<dbReference type="Proteomes" id="UP000515125">
    <property type="component" value="Unplaced"/>
</dbReference>
<keyword evidence="5" id="KW-0143">Chaperone</keyword>
<dbReference type="Pfam" id="PF00684">
    <property type="entry name" value="DnaJ_CXXCXGXG"/>
    <property type="match status" value="1"/>
</dbReference>
<feature type="compositionally biased region" description="Polar residues" evidence="6">
    <location>
        <begin position="541"/>
        <end position="556"/>
    </location>
</feature>
<dbReference type="GeneID" id="113147189"/>
<dbReference type="SUPFAM" id="SSF57938">
    <property type="entry name" value="DnaJ/Hsp40 cysteine-rich domain"/>
    <property type="match status" value="1"/>
</dbReference>
<evidence type="ECO:0000256" key="3">
    <source>
        <dbReference type="ARBA" id="ARBA00022771"/>
    </source>
</evidence>
<dbReference type="SMART" id="SM00271">
    <property type="entry name" value="DnaJ"/>
    <property type="match status" value="1"/>
</dbReference>
<dbReference type="OrthoDB" id="333315at2759"/>
<dbReference type="GO" id="GO:0005524">
    <property type="term" value="F:ATP binding"/>
    <property type="evidence" value="ECO:0007669"/>
    <property type="project" value="InterPro"/>
</dbReference>
<dbReference type="CDD" id="cd10747">
    <property type="entry name" value="DnaJ_C"/>
    <property type="match status" value="1"/>
</dbReference>